<sequence>MNCFSSAMGTAFIMNHSNLVQQQQQQVTVRPIQQKAQYVVRPNDQSHMFGSGPSSPDYQHSPSNSHCSSNHNQSSIQSNPMTGAALYDKLSNSNNSENSDNQRSLLPSKPNLRSFTIPVAPPIIPPPPTITNKQQSTNVSVTSQYKSPFRSPNRPLLNNYTKEIKSIDSDESNTNPADVLEDVRNQLGNLMKKDFQC</sequence>
<gene>
    <name evidence="2" type="ORF">SMN809_LOCUS74818</name>
</gene>
<dbReference type="EMBL" id="CAJOBI010331004">
    <property type="protein sequence ID" value="CAF5198484.1"/>
    <property type="molecule type" value="Genomic_DNA"/>
</dbReference>
<protein>
    <submittedName>
        <fullName evidence="2">Uncharacterized protein</fullName>
    </submittedName>
</protein>
<evidence type="ECO:0000313" key="2">
    <source>
        <dbReference type="EMBL" id="CAF5198484.1"/>
    </source>
</evidence>
<organism evidence="2 3">
    <name type="scientific">Rotaria magnacalcarata</name>
    <dbReference type="NCBI Taxonomy" id="392030"/>
    <lineage>
        <taxon>Eukaryota</taxon>
        <taxon>Metazoa</taxon>
        <taxon>Spiralia</taxon>
        <taxon>Gnathifera</taxon>
        <taxon>Rotifera</taxon>
        <taxon>Eurotatoria</taxon>
        <taxon>Bdelloidea</taxon>
        <taxon>Philodinida</taxon>
        <taxon>Philodinidae</taxon>
        <taxon>Rotaria</taxon>
    </lineage>
</organism>
<evidence type="ECO:0000256" key="1">
    <source>
        <dbReference type="SAM" id="MobiDB-lite"/>
    </source>
</evidence>
<feature type="region of interest" description="Disordered" evidence="1">
    <location>
        <begin position="44"/>
        <end position="113"/>
    </location>
</feature>
<comment type="caution">
    <text evidence="2">The sequence shown here is derived from an EMBL/GenBank/DDBJ whole genome shotgun (WGS) entry which is preliminary data.</text>
</comment>
<accession>A0A8S3ID68</accession>
<feature type="compositionally biased region" description="Polar residues" evidence="1">
    <location>
        <begin position="44"/>
        <end position="58"/>
    </location>
</feature>
<dbReference type="Proteomes" id="UP000676336">
    <property type="component" value="Unassembled WGS sequence"/>
</dbReference>
<reference evidence="2" key="1">
    <citation type="submission" date="2021-02" db="EMBL/GenBank/DDBJ databases">
        <authorList>
            <person name="Nowell W R."/>
        </authorList>
    </citation>
    <scope>NUCLEOTIDE SEQUENCE</scope>
</reference>
<proteinExistence type="predicted"/>
<feature type="compositionally biased region" description="Low complexity" evidence="1">
    <location>
        <begin position="91"/>
        <end position="104"/>
    </location>
</feature>
<evidence type="ECO:0000313" key="3">
    <source>
        <dbReference type="Proteomes" id="UP000676336"/>
    </source>
</evidence>
<name>A0A8S3ID68_9BILA</name>
<feature type="compositionally biased region" description="Low complexity" evidence="1">
    <location>
        <begin position="59"/>
        <end position="79"/>
    </location>
</feature>
<dbReference type="AlphaFoldDB" id="A0A8S3ID68"/>